<dbReference type="RefSeq" id="WP_274688636.1">
    <property type="nucleotide sequence ID" value="NZ_JAPMOU010000010.1"/>
</dbReference>
<organism evidence="1 2">
    <name type="scientific">Spartinivicinus poritis</name>
    <dbReference type="NCBI Taxonomy" id="2994640"/>
    <lineage>
        <taxon>Bacteria</taxon>
        <taxon>Pseudomonadati</taxon>
        <taxon>Pseudomonadota</taxon>
        <taxon>Gammaproteobacteria</taxon>
        <taxon>Oceanospirillales</taxon>
        <taxon>Zooshikellaceae</taxon>
        <taxon>Spartinivicinus</taxon>
    </lineage>
</organism>
<evidence type="ECO:0000313" key="2">
    <source>
        <dbReference type="Proteomes" id="UP001528823"/>
    </source>
</evidence>
<sequence>MNKYFYAYKKYASEPAYFPYRSDWNSGSTVYLFIKSLFKLSYFLLKEYYHYLNSAPMEMNKYSALVGTKNNQRSFSLLKSTITSIEPIGFHNYKANKQISFYKCYVTGLKSLGTAFYYCFVKRGKYRAMVAKTLNFFIIANGRFDIDVTAIPKKKYLFIFSEYSVYINKIVEAMKKQGFTIVYLPHSRMPKQHRPFFSDIVFLDSSDRGNAIYNGCNIYFIDKLNEILICGCETSGILRPPSVLICLNVLDSLKTSSSVIRFVSNIFTNKIVTVRFHPSEKFRTFKRFLLRIISRKKFSIDTSTLSESLSLGTLVIAGKSGVLVDALSRGLKVYSWISTEEICGYFSLQPESVLPLEALSINHLEELDNILLTDPFVDNSGLKKKLKSLAII</sequence>
<evidence type="ECO:0000313" key="1">
    <source>
        <dbReference type="EMBL" id="MDE1462279.1"/>
    </source>
</evidence>
<dbReference type="EMBL" id="JAPMOU010000010">
    <property type="protein sequence ID" value="MDE1462279.1"/>
    <property type="molecule type" value="Genomic_DNA"/>
</dbReference>
<gene>
    <name evidence="1" type="ORF">ORQ98_09865</name>
</gene>
<keyword evidence="2" id="KW-1185">Reference proteome</keyword>
<dbReference type="Proteomes" id="UP001528823">
    <property type="component" value="Unassembled WGS sequence"/>
</dbReference>
<proteinExistence type="predicted"/>
<reference evidence="1 2" key="1">
    <citation type="submission" date="2022-11" db="EMBL/GenBank/DDBJ databases">
        <title>Spartinivicinus poritis sp. nov., isolated from scleractinian coral Porites lutea.</title>
        <authorList>
            <person name="Zhang G."/>
            <person name="Cai L."/>
            <person name="Wei Q."/>
        </authorList>
    </citation>
    <scope>NUCLEOTIDE SEQUENCE [LARGE SCALE GENOMIC DNA]</scope>
    <source>
        <strain evidence="1 2">A2-2</strain>
    </source>
</reference>
<name>A0ABT5U7D2_9GAMM</name>
<comment type="caution">
    <text evidence="1">The sequence shown here is derived from an EMBL/GenBank/DDBJ whole genome shotgun (WGS) entry which is preliminary data.</text>
</comment>
<protein>
    <submittedName>
        <fullName evidence="1">Uncharacterized protein</fullName>
    </submittedName>
</protein>
<accession>A0ABT5U7D2</accession>